<dbReference type="RefSeq" id="YP_009835537.1">
    <property type="nucleotide sequence ID" value="NC_048679.1"/>
</dbReference>
<evidence type="ECO:0000313" key="2">
    <source>
        <dbReference type="EMBL" id="ATN95075.1"/>
    </source>
</evidence>
<feature type="coiled-coil region" evidence="1">
    <location>
        <begin position="242"/>
        <end position="269"/>
    </location>
</feature>
<keyword evidence="1" id="KW-0175">Coiled coil</keyword>
<dbReference type="GeneID" id="55605610"/>
<accession>A0A343LEG5</accession>
<dbReference type="Proteomes" id="UP000259796">
    <property type="component" value="Segment"/>
</dbReference>
<evidence type="ECO:0008006" key="4">
    <source>
        <dbReference type="Google" id="ProtNLM"/>
    </source>
</evidence>
<name>A0A343LEG5_9CAUD</name>
<protein>
    <recommendedName>
        <fullName evidence="4">PD-(D/E)XK endonuclease-like domain-containing protein</fullName>
    </recommendedName>
</protein>
<proteinExistence type="predicted"/>
<dbReference type="EMBL" id="MF974397">
    <property type="protein sequence ID" value="ATN95075.1"/>
    <property type="molecule type" value="Genomic_DNA"/>
</dbReference>
<organism evidence="2 3">
    <name type="scientific">Leptospira phage LE4</name>
    <dbReference type="NCBI Taxonomy" id="2041383"/>
    <lineage>
        <taxon>Viruses</taxon>
        <taxon>Duplodnaviria</taxon>
        <taxon>Heunggongvirae</taxon>
        <taxon>Uroviricota</taxon>
        <taxon>Caudoviricetes</taxon>
        <taxon>Nylescharonvirus</taxon>
        <taxon>Nylescharonvirus LE4</taxon>
    </lineage>
</organism>
<sequence>MKITNKHNVPENIVLAMREIQGEYTKGDAHYSISGLLDSPRIQILRSRHFAMIEEDITEGFKAWIGSVMHKHLSEKDAKRSGLLSSGHMFVEINGFKIKGESDLYNETDHSISDYKFTSVYSIIYESRDDKFEEQLNGYAMLFRELGLEVKSLKIIYFLTDWSKRKASREPDYPQSPIVVKEFRLWTEQECKDFFQGKIYIHSSSKDLSDDELPECTDEEKWQSETSYAVMKEGNKKATKTFAKEEEANAFVEQKMQEALADKKKAKDKYSVEVRLGEAIRCNMYCPVNQFCNVYLKNKPSV</sequence>
<evidence type="ECO:0000256" key="1">
    <source>
        <dbReference type="SAM" id="Coils"/>
    </source>
</evidence>
<dbReference type="KEGG" id="vg:55605610"/>
<reference evidence="2 3" key="1">
    <citation type="journal article" date="2018" name="Sci. Rep.">
        <title>Characterization of LE3 and LE4, the only lytic phages known to infect the spirochete Leptospira.</title>
        <authorList>
            <person name="Schiettekatte O."/>
            <person name="Vincent A.T."/>
            <person name="Malosse C."/>
            <person name="Lechat P."/>
            <person name="Chamot-Rooke J."/>
            <person name="Veyrier F.J."/>
            <person name="Picardeau M."/>
            <person name="Bourhy P."/>
        </authorList>
    </citation>
    <scope>NUCLEOTIDE SEQUENCE [LARGE SCALE GENOMIC DNA]</scope>
</reference>
<evidence type="ECO:0000313" key="3">
    <source>
        <dbReference type="Proteomes" id="UP000259796"/>
    </source>
</evidence>
<keyword evidence="3" id="KW-1185">Reference proteome</keyword>